<evidence type="ECO:0000313" key="4">
    <source>
        <dbReference type="EMBL" id="MFL2029380.1"/>
    </source>
</evidence>
<dbReference type="Proteomes" id="UP001625389">
    <property type="component" value="Unassembled WGS sequence"/>
</dbReference>
<dbReference type="InterPro" id="IPR050661">
    <property type="entry name" value="BglG_antiterminators"/>
</dbReference>
<dbReference type="InterPro" id="IPR013196">
    <property type="entry name" value="HTH_11"/>
</dbReference>
<dbReference type="InterPro" id="IPR002178">
    <property type="entry name" value="PTS_EIIA_type-2_dom"/>
</dbReference>
<dbReference type="Pfam" id="PF08279">
    <property type="entry name" value="HTH_11"/>
    <property type="match status" value="1"/>
</dbReference>
<sequence>MLNVRAQHLIRLLQEKDQTGKELATALDTSRRTVIRDINIINSVFAEQKIGQIVSGQNYHLEIEETAAFQRLLNEFRREQDIVLFELLRRPTVTLPELGELTYMSRAALLSLFTKLNQEFHDVLTITTKSGEGIVLTIDKTSRIDILAYLLREHKTFYSESPIEQTILTKTIMPAVQSVVPQRLFDYLTRGQFLAQITACAIGAQFADEFKSEIQLDLSMYQQIQPQLRKILENYYGVKVELLNTITVNAVREQILALDDRKILAQRERPFTNEIFSHLCRCAMFPTFADTILIKQITNLEINNPFVFDLAFALTEKLSRRFPSINIEPQFIALYTLHTVDTPTEQNVNALLIFSQQAVGRINQMIVSEHIPNVDIEEVSISDIGTEPLDIASYDLILVNGRGEDLPNSITRVDMVFNGIIGSQELSKLKKLADNSFFEMKFPDFFPPDHFLTVTTKGNAADVLAAGLNQLAANQQIDQLAIQNLLKREKMNNQLIINEISIPHATADFPGAYEIFVLRPNSGNSLQISQQPITLFLCVLVKSAIVDPGKIFSYIYKRLANVDPAQLAKITTYEQMLALFN</sequence>
<reference evidence="4 5" key="1">
    <citation type="submission" date="2024-08" db="EMBL/GenBank/DDBJ databases">
        <authorList>
            <person name="Arias E."/>
        </authorList>
    </citation>
    <scope>NUCLEOTIDE SEQUENCE [LARGE SCALE GENOMIC DNA]</scope>
    <source>
        <strain evidence="4 5">FAM 25317</strain>
    </source>
</reference>
<evidence type="ECO:0000259" key="3">
    <source>
        <dbReference type="PROSITE" id="PS51094"/>
    </source>
</evidence>
<keyword evidence="1" id="KW-0805">Transcription regulation</keyword>
<dbReference type="Pfam" id="PF00359">
    <property type="entry name" value="PTS_EIIA_2"/>
    <property type="match status" value="1"/>
</dbReference>
<dbReference type="Gene3D" id="3.40.930.10">
    <property type="entry name" value="Mannitol-specific EII, Chain A"/>
    <property type="match status" value="1"/>
</dbReference>
<evidence type="ECO:0000256" key="1">
    <source>
        <dbReference type="ARBA" id="ARBA00023015"/>
    </source>
</evidence>
<keyword evidence="5" id="KW-1185">Reference proteome</keyword>
<protein>
    <submittedName>
        <fullName evidence="4">HTH domain-containing protein</fullName>
    </submittedName>
</protein>
<dbReference type="InterPro" id="IPR036388">
    <property type="entry name" value="WH-like_DNA-bd_sf"/>
</dbReference>
<name>A0ABW8UGR0_9LACO</name>
<feature type="domain" description="PTS EIIA type-2" evidence="3">
    <location>
        <begin position="444"/>
        <end position="581"/>
    </location>
</feature>
<evidence type="ECO:0000313" key="5">
    <source>
        <dbReference type="Proteomes" id="UP001625389"/>
    </source>
</evidence>
<evidence type="ECO:0000256" key="2">
    <source>
        <dbReference type="ARBA" id="ARBA00023163"/>
    </source>
</evidence>
<accession>A0ABW8UGR0</accession>
<dbReference type="PROSITE" id="PS51094">
    <property type="entry name" value="PTS_EIIA_TYPE_2"/>
    <property type="match status" value="1"/>
</dbReference>
<dbReference type="EMBL" id="JBGQPK010000024">
    <property type="protein sequence ID" value="MFL2029380.1"/>
    <property type="molecule type" value="Genomic_DNA"/>
</dbReference>
<organism evidence="4 5">
    <name type="scientific">Loigolactobacillus zhaoyuanensis</name>
    <dbReference type="NCBI Taxonomy" id="2486017"/>
    <lineage>
        <taxon>Bacteria</taxon>
        <taxon>Bacillati</taxon>
        <taxon>Bacillota</taxon>
        <taxon>Bacilli</taxon>
        <taxon>Lactobacillales</taxon>
        <taxon>Lactobacillaceae</taxon>
        <taxon>Loigolactobacillus</taxon>
    </lineage>
</organism>
<dbReference type="SUPFAM" id="SSF55804">
    <property type="entry name" value="Phoshotransferase/anion transport protein"/>
    <property type="match status" value="1"/>
</dbReference>
<keyword evidence="2" id="KW-0804">Transcription</keyword>
<dbReference type="PANTHER" id="PTHR30185">
    <property type="entry name" value="CRYPTIC BETA-GLUCOSIDE BGL OPERON ANTITERMINATOR"/>
    <property type="match status" value="1"/>
</dbReference>
<comment type="caution">
    <text evidence="4">The sequence shown here is derived from an EMBL/GenBank/DDBJ whole genome shotgun (WGS) entry which is preliminary data.</text>
</comment>
<dbReference type="PANTHER" id="PTHR30185:SF18">
    <property type="entry name" value="TRANSCRIPTIONAL REGULATOR MTLR"/>
    <property type="match status" value="1"/>
</dbReference>
<gene>
    <name evidence="4" type="ORF">ACEN34_07090</name>
</gene>
<dbReference type="Gene3D" id="1.10.10.10">
    <property type="entry name" value="Winged helix-like DNA-binding domain superfamily/Winged helix DNA-binding domain"/>
    <property type="match status" value="1"/>
</dbReference>
<dbReference type="RefSeq" id="WP_407137394.1">
    <property type="nucleotide sequence ID" value="NZ_JBGQPK010000024.1"/>
</dbReference>
<dbReference type="InterPro" id="IPR016152">
    <property type="entry name" value="PTrfase/Anion_transptr"/>
</dbReference>
<proteinExistence type="predicted"/>